<reference evidence="5" key="2">
    <citation type="submission" date="2013-03" db="EMBL/GenBank/DDBJ databases">
        <title>The Genome Sequence of Oribacterium sp. ACB1.</title>
        <authorList>
            <consortium name="The Broad Institute Genomics Platform"/>
            <consortium name="The Broad Institute Genome Sequencing Center for Infectious Disease"/>
            <person name="Earl A."/>
            <person name="Ward D."/>
            <person name="Feldgarden M."/>
            <person name="Gevers D."/>
            <person name="Sizova M."/>
            <person name="Hazen A."/>
            <person name="Epstein S."/>
            <person name="Walker B."/>
            <person name="Young S."/>
            <person name="Zeng Q."/>
            <person name="Gargeya S."/>
            <person name="Fitzgerald M."/>
            <person name="Haas B."/>
            <person name="Abouelleil A."/>
            <person name="Allen A.W."/>
            <person name="Alvarado L."/>
            <person name="Arachchi H.M."/>
            <person name="Berlin A.M."/>
            <person name="Chapman S.B."/>
            <person name="Gainer-Dewar J."/>
            <person name="Goldberg J."/>
            <person name="Griggs A."/>
            <person name="Gujja S."/>
            <person name="Hansen M."/>
            <person name="Howarth C."/>
            <person name="Imamovic A."/>
            <person name="Ireland A."/>
            <person name="Larimer J."/>
            <person name="McCowan C."/>
            <person name="Murphy C."/>
            <person name="Pearson M."/>
            <person name="Poon T.W."/>
            <person name="Priest M."/>
            <person name="Roberts A."/>
            <person name="Saif S."/>
            <person name="Shea T."/>
            <person name="Sisk P."/>
            <person name="Sykes S."/>
            <person name="Wortman J."/>
            <person name="Nusbaum C."/>
            <person name="Birren B."/>
        </authorList>
    </citation>
    <scope>NUCLEOTIDE SEQUENCE [LARGE SCALE GENOMIC DNA]</scope>
    <source>
        <strain evidence="5">ACB1</strain>
    </source>
</reference>
<dbReference type="InterPro" id="IPR013783">
    <property type="entry name" value="Ig-like_fold"/>
</dbReference>
<protein>
    <recommendedName>
        <fullName evidence="7">CNA-B domain-containing protein</fullName>
    </recommendedName>
</protein>
<dbReference type="Gene3D" id="2.60.40.1140">
    <property type="entry name" value="Collagen-binding surface protein Cna, B-type domain"/>
    <property type="match status" value="2"/>
</dbReference>
<feature type="region of interest" description="Disordered" evidence="1">
    <location>
        <begin position="632"/>
        <end position="685"/>
    </location>
</feature>
<feature type="domain" description="SpaA-like prealbumin fold" evidence="4">
    <location>
        <begin position="313"/>
        <end position="381"/>
    </location>
</feature>
<evidence type="ECO:0000313" key="5">
    <source>
        <dbReference type="EMBL" id="EHL11228.1"/>
    </source>
</evidence>
<evidence type="ECO:0000259" key="4">
    <source>
        <dbReference type="Pfam" id="PF17802"/>
    </source>
</evidence>
<dbReference type="PATRIC" id="fig|796943.3.peg.1200"/>
<keyword evidence="2" id="KW-0812">Transmembrane</keyword>
<dbReference type="Pfam" id="PF17802">
    <property type="entry name" value="SpaA"/>
    <property type="match status" value="1"/>
</dbReference>
<evidence type="ECO:0000256" key="2">
    <source>
        <dbReference type="SAM" id="Phobius"/>
    </source>
</evidence>
<feature type="transmembrane region" description="Helical" evidence="2">
    <location>
        <begin position="751"/>
        <end position="771"/>
    </location>
</feature>
<dbReference type="AlphaFoldDB" id="G9WN62"/>
<reference evidence="5" key="1">
    <citation type="submission" date="2011-08" db="EMBL/GenBank/DDBJ databases">
        <authorList>
            <consortium name="The Broad Institute Genome Sequencing Platform"/>
            <person name="Earl A."/>
            <person name="Ward D."/>
            <person name="Feldgarden M."/>
            <person name="Gevers D."/>
            <person name="Sizova M."/>
            <person name="Hazen A."/>
            <person name="Epstein S."/>
            <person name="Young S.K."/>
            <person name="Zeng Q."/>
            <person name="Gargeya S."/>
            <person name="Fitzgerald M."/>
            <person name="Haas B."/>
            <person name="Abouelleil A."/>
            <person name="Alvarado L."/>
            <person name="Arachchi H.M."/>
            <person name="Berlin A."/>
            <person name="Brown A."/>
            <person name="Chapman S.B."/>
            <person name="Chen Z."/>
            <person name="Dunbar C."/>
            <person name="Freedman E."/>
            <person name="Gearin G."/>
            <person name="Gellesch M."/>
            <person name="Goldberg J."/>
            <person name="Griggs A."/>
            <person name="Gujja S."/>
            <person name="Heiman D."/>
            <person name="Howarth C."/>
            <person name="Larson L."/>
            <person name="Lui A."/>
            <person name="MacDonald P.J.P."/>
            <person name="Montmayeur A."/>
            <person name="Murphy C."/>
            <person name="Neiman D."/>
            <person name="Pearson M."/>
            <person name="Priest M."/>
            <person name="Roberts A."/>
            <person name="Saif S."/>
            <person name="Shea T."/>
            <person name="Shenoy N."/>
            <person name="Sisk P."/>
            <person name="Stolte C."/>
            <person name="Sykes S."/>
            <person name="Wortman J."/>
            <person name="Nusbaum C."/>
            <person name="Birren B."/>
        </authorList>
    </citation>
    <scope>NUCLEOTIDE SEQUENCE</scope>
    <source>
        <strain evidence="5">ACB1</strain>
    </source>
</reference>
<organism evidence="5 6">
    <name type="scientific">Oribacterium parvum ACB1</name>
    <dbReference type="NCBI Taxonomy" id="796943"/>
    <lineage>
        <taxon>Bacteria</taxon>
        <taxon>Bacillati</taxon>
        <taxon>Bacillota</taxon>
        <taxon>Clostridia</taxon>
        <taxon>Lachnospirales</taxon>
        <taxon>Lachnospiraceae</taxon>
        <taxon>Oribacterium</taxon>
    </lineage>
</organism>
<keyword evidence="2" id="KW-0472">Membrane</keyword>
<proteinExistence type="predicted"/>
<dbReference type="Proteomes" id="UP000018461">
    <property type="component" value="Unassembled WGS sequence"/>
</dbReference>
<dbReference type="Gene3D" id="2.60.40.10">
    <property type="entry name" value="Immunoglobulins"/>
    <property type="match status" value="1"/>
</dbReference>
<dbReference type="Pfam" id="PF05738">
    <property type="entry name" value="Cna_B"/>
    <property type="match status" value="2"/>
</dbReference>
<evidence type="ECO:0000313" key="6">
    <source>
        <dbReference type="Proteomes" id="UP000018461"/>
    </source>
</evidence>
<comment type="caution">
    <text evidence="5">The sequence shown here is derived from an EMBL/GenBank/DDBJ whole genome shotgun (WGS) entry which is preliminary data.</text>
</comment>
<feature type="domain" description="CNA-B" evidence="3">
    <location>
        <begin position="543"/>
        <end position="612"/>
    </location>
</feature>
<keyword evidence="6" id="KW-1185">Reference proteome</keyword>
<dbReference type="CDD" id="cd00222">
    <property type="entry name" value="CollagenBindB"/>
    <property type="match status" value="2"/>
</dbReference>
<dbReference type="STRING" id="796943.HMPREF9625_00795"/>
<evidence type="ECO:0000259" key="3">
    <source>
        <dbReference type="Pfam" id="PF05738"/>
    </source>
</evidence>
<feature type="region of interest" description="Disordered" evidence="1">
    <location>
        <begin position="46"/>
        <end position="70"/>
    </location>
</feature>
<dbReference type="HOGENOM" id="CLU_017815_0_0_9"/>
<sequence length="780" mass="87893">MMRRAKKLFLAFFFSALMIWQGFFLSKAEGEVPFVLPETQMYGENAESENAEMENSEPENTEPENATEVENESLIASAVASESDREAIATEVEEEKRNYDLKPISFSKEVVDGKILKIEDTNHDSHYVLEYRITFDAKNFKGTHNAEGYNHLVLKDSLESSALEYMDPYYMDFTVEDSDRFKPSLRRGVWRSGELREENGKKFFHAAIDDEENRGSIFSLREDMEGENSAVEEEAGLDYGEEGIHSGEFQIDLGELGPTEGFELRYFVEINEIPVNGESYKNKVKLEGTDIKPIEHSYTVKGVEESLQEKAYSIAIKTIDKDSDVPLGGAVYLLSKKYSKFKKTIETNEKGIATVKNLRRGEYELEEILPPDGYKLDKTVHSLGEDLFGDNKKLEFNFQNEKEDSKTRNVIVEKKWPVLVRPGSPSTASLLPDGFDNKEDFDPLKMDALDVIGDSEVPAHPDKIIVHLLQNGRRAENLKAELSEENGWVYVFENLKRYDEKGNLIQYSVEEESVPGYSSLINGSMSTKFTITNYYTEGHSIPIPVRKEWEGDRHHPYEVKIQLLAYGKIVDSVRLNERNDWKHSFFVYEKDGEGKEIPYELKELPVPGYSSRKEKIPGSAFGAVFINKKIEDPEMDNPKPNPPSEELIPPDSPDNGGNTPEHPFEGGNRRTPPSGNNPPSTVEVPVFSVVTPPSSEQNSPGEVLGTDRTQKNIEEMKDTRVLGANRTSADQEPQVLGAGRGGIETSDSSALGLYALFFFLSTVGFALSLLYGKNRVNGKR</sequence>
<evidence type="ECO:0008006" key="7">
    <source>
        <dbReference type="Google" id="ProtNLM"/>
    </source>
</evidence>
<dbReference type="EMBL" id="AFZC02000003">
    <property type="protein sequence ID" value="EHL11228.1"/>
    <property type="molecule type" value="Genomic_DNA"/>
</dbReference>
<name>G9WN62_9FIRM</name>
<gene>
    <name evidence="5" type="ORF">HMPREF9625_00795</name>
</gene>
<evidence type="ECO:0000256" key="1">
    <source>
        <dbReference type="SAM" id="MobiDB-lite"/>
    </source>
</evidence>
<dbReference type="RefSeq" id="WP_009534655.1">
    <property type="nucleotide sequence ID" value="NZ_KE148312.1"/>
</dbReference>
<accession>G9WN62</accession>
<dbReference type="InterPro" id="IPR041033">
    <property type="entry name" value="SpaA_PFL_dom_1"/>
</dbReference>
<dbReference type="SUPFAM" id="SSF49478">
    <property type="entry name" value="Cna protein B-type domain"/>
    <property type="match status" value="3"/>
</dbReference>
<feature type="domain" description="CNA-B" evidence="3">
    <location>
        <begin position="459"/>
        <end position="533"/>
    </location>
</feature>
<dbReference type="InterPro" id="IPR008454">
    <property type="entry name" value="Collagen-bd_Cna-like_B-typ_dom"/>
</dbReference>
<keyword evidence="2" id="KW-1133">Transmembrane helix</keyword>